<dbReference type="Pfam" id="PF00392">
    <property type="entry name" value="GntR"/>
    <property type="match status" value="1"/>
</dbReference>
<dbReference type="InterPro" id="IPR050679">
    <property type="entry name" value="Bact_HTH_transcr_reg"/>
</dbReference>
<dbReference type="Gene3D" id="1.10.10.10">
    <property type="entry name" value="Winged helix-like DNA-binding domain superfamily/Winged helix DNA-binding domain"/>
    <property type="match status" value="1"/>
</dbReference>
<keyword evidence="3" id="KW-0804">Transcription</keyword>
<dbReference type="PANTHER" id="PTHR44846:SF17">
    <property type="entry name" value="GNTR-FAMILY TRANSCRIPTIONAL REGULATOR"/>
    <property type="match status" value="1"/>
</dbReference>
<dbReference type="InterPro" id="IPR028978">
    <property type="entry name" value="Chorismate_lyase_/UTRA_dom_sf"/>
</dbReference>
<gene>
    <name evidence="5" type="ORF">FCN18_28185</name>
</gene>
<dbReference type="SUPFAM" id="SSF46785">
    <property type="entry name" value="Winged helix' DNA-binding domain"/>
    <property type="match status" value="1"/>
</dbReference>
<proteinExistence type="predicted"/>
<name>A0ABY2RY59_9PSEU</name>
<comment type="caution">
    <text evidence="5">The sequence shown here is derived from an EMBL/GenBank/DDBJ whole genome shotgun (WGS) entry which is preliminary data.</text>
</comment>
<accession>A0ABY2RY59</accession>
<evidence type="ECO:0000256" key="3">
    <source>
        <dbReference type="ARBA" id="ARBA00023163"/>
    </source>
</evidence>
<protein>
    <submittedName>
        <fullName evidence="5">GntR family transcriptional regulator</fullName>
    </submittedName>
</protein>
<keyword evidence="6" id="KW-1185">Reference proteome</keyword>
<dbReference type="InterPro" id="IPR000524">
    <property type="entry name" value="Tscrpt_reg_HTH_GntR"/>
</dbReference>
<evidence type="ECO:0000256" key="1">
    <source>
        <dbReference type="ARBA" id="ARBA00023015"/>
    </source>
</evidence>
<evidence type="ECO:0000256" key="2">
    <source>
        <dbReference type="ARBA" id="ARBA00023125"/>
    </source>
</evidence>
<dbReference type="EMBL" id="SWMS01000019">
    <property type="protein sequence ID" value="TKG64923.1"/>
    <property type="molecule type" value="Genomic_DNA"/>
</dbReference>
<dbReference type="PRINTS" id="PR00035">
    <property type="entry name" value="HTHGNTR"/>
</dbReference>
<evidence type="ECO:0000313" key="6">
    <source>
        <dbReference type="Proteomes" id="UP000309992"/>
    </source>
</evidence>
<organism evidence="5 6">
    <name type="scientific">Prauserella endophytica</name>
    <dbReference type="NCBI Taxonomy" id="1592324"/>
    <lineage>
        <taxon>Bacteria</taxon>
        <taxon>Bacillati</taxon>
        <taxon>Actinomycetota</taxon>
        <taxon>Actinomycetes</taxon>
        <taxon>Pseudonocardiales</taxon>
        <taxon>Pseudonocardiaceae</taxon>
        <taxon>Prauserella</taxon>
        <taxon>Prauserella coralliicola group</taxon>
    </lineage>
</organism>
<dbReference type="Gene3D" id="3.40.1410.10">
    <property type="entry name" value="Chorismate lyase-like"/>
    <property type="match status" value="1"/>
</dbReference>
<dbReference type="SMART" id="SM00866">
    <property type="entry name" value="UTRA"/>
    <property type="match status" value="1"/>
</dbReference>
<feature type="domain" description="HTH gntR-type" evidence="4">
    <location>
        <begin position="13"/>
        <end position="81"/>
    </location>
</feature>
<dbReference type="PROSITE" id="PS50949">
    <property type="entry name" value="HTH_GNTR"/>
    <property type="match status" value="1"/>
</dbReference>
<dbReference type="SMART" id="SM00345">
    <property type="entry name" value="HTH_GNTR"/>
    <property type="match status" value="1"/>
</dbReference>
<dbReference type="InterPro" id="IPR036388">
    <property type="entry name" value="WH-like_DNA-bd_sf"/>
</dbReference>
<sequence>MAASDAIDRQSSTPYYQQLSTALQRRLANGTIARGERLPSENELCMEFGLSRATVRQALQHLESRGLVTRIPGRGVFASEPATERGWVIQGPEGFLENAIGHQNRSVTTTVLRHGPAVLPDYACRALQVPEGTSGFELIRLRSLDGVPALYSVNYSPPALVPVVAGATEVLEGRASLSELLADAGYTLGGAHRAIRAVSPSPEIASALGVPETAPTLHIRSTSWTASGQRYDVYDTWVLSDVIPLEVNVNTTRH</sequence>
<dbReference type="RefSeq" id="WP_137096520.1">
    <property type="nucleotide sequence ID" value="NZ_SWMS01000019.1"/>
</dbReference>
<dbReference type="Proteomes" id="UP000309992">
    <property type="component" value="Unassembled WGS sequence"/>
</dbReference>
<dbReference type="InterPro" id="IPR011663">
    <property type="entry name" value="UTRA"/>
</dbReference>
<dbReference type="CDD" id="cd07377">
    <property type="entry name" value="WHTH_GntR"/>
    <property type="match status" value="1"/>
</dbReference>
<evidence type="ECO:0000313" key="5">
    <source>
        <dbReference type="EMBL" id="TKG64923.1"/>
    </source>
</evidence>
<evidence type="ECO:0000259" key="4">
    <source>
        <dbReference type="PROSITE" id="PS50949"/>
    </source>
</evidence>
<dbReference type="PANTHER" id="PTHR44846">
    <property type="entry name" value="MANNOSYL-D-GLYCERATE TRANSPORT/METABOLISM SYSTEM REPRESSOR MNGR-RELATED"/>
    <property type="match status" value="1"/>
</dbReference>
<dbReference type="InterPro" id="IPR036390">
    <property type="entry name" value="WH_DNA-bd_sf"/>
</dbReference>
<dbReference type="SUPFAM" id="SSF64288">
    <property type="entry name" value="Chorismate lyase-like"/>
    <property type="match status" value="1"/>
</dbReference>
<keyword evidence="2" id="KW-0238">DNA-binding</keyword>
<keyword evidence="1" id="KW-0805">Transcription regulation</keyword>
<dbReference type="Pfam" id="PF07702">
    <property type="entry name" value="UTRA"/>
    <property type="match status" value="1"/>
</dbReference>
<reference evidence="5 6" key="1">
    <citation type="journal article" date="2015" name="Antonie Van Leeuwenhoek">
        <title>Prauserella endophytica sp. nov., an endophytic actinobacterium isolated from Tamarix taklamakanensis.</title>
        <authorList>
            <person name="Liu J.M."/>
            <person name="Habden X."/>
            <person name="Guo L."/>
            <person name="Tuo L."/>
            <person name="Jiang Z.K."/>
            <person name="Liu S.W."/>
            <person name="Liu X.F."/>
            <person name="Chen L."/>
            <person name="Li R.F."/>
            <person name="Zhang Y.Q."/>
            <person name="Sun C.H."/>
        </authorList>
    </citation>
    <scope>NUCLEOTIDE SEQUENCE [LARGE SCALE GENOMIC DNA]</scope>
    <source>
        <strain evidence="5 6">CGMCC 4.7182</strain>
    </source>
</reference>